<dbReference type="PANTHER" id="PTHR42648">
    <property type="entry name" value="TRANSPOSASE, PUTATIVE-RELATED"/>
    <property type="match status" value="1"/>
</dbReference>
<reference evidence="11 12" key="1">
    <citation type="journal article" date="2022" name="G3 (Bethesda)">
        <title>Whole-genome sequence and methylome profiling of the almond [Prunus dulcis (Mill.) D.A. Webb] cultivar 'Nonpareil'.</title>
        <authorList>
            <person name="D'Amico-Willman K.M."/>
            <person name="Ouma W.Z."/>
            <person name="Meulia T."/>
            <person name="Sideli G.M."/>
            <person name="Gradziel T.M."/>
            <person name="Fresnedo-Ramirez J."/>
        </authorList>
    </citation>
    <scope>NUCLEOTIDE SEQUENCE [LARGE SCALE GENOMIC DNA]</scope>
    <source>
        <strain evidence="11">Clone GOH B32 T37-40</strain>
    </source>
</reference>
<dbReference type="Gene3D" id="3.30.420.10">
    <property type="entry name" value="Ribonuclease H-like superfamily/Ribonuclease H"/>
    <property type="match status" value="1"/>
</dbReference>
<keyword evidence="7" id="KW-0695">RNA-directed DNA polymerase</keyword>
<proteinExistence type="predicted"/>
<dbReference type="GO" id="GO:0004519">
    <property type="term" value="F:endonuclease activity"/>
    <property type="evidence" value="ECO:0007669"/>
    <property type="project" value="UniProtKB-KW"/>
</dbReference>
<evidence type="ECO:0000256" key="5">
    <source>
        <dbReference type="ARBA" id="ARBA00022842"/>
    </source>
</evidence>
<evidence type="ECO:0000313" key="11">
    <source>
        <dbReference type="EMBL" id="KAI5337601.1"/>
    </source>
</evidence>
<evidence type="ECO:0000256" key="1">
    <source>
        <dbReference type="ARBA" id="ARBA00022722"/>
    </source>
</evidence>
<evidence type="ECO:0000256" key="9">
    <source>
        <dbReference type="ARBA" id="ARBA00023172"/>
    </source>
</evidence>
<keyword evidence="4" id="KW-0378">Hydrolase</keyword>
<evidence type="ECO:0000256" key="4">
    <source>
        <dbReference type="ARBA" id="ARBA00022801"/>
    </source>
</evidence>
<feature type="domain" description="Integrase catalytic" evidence="10">
    <location>
        <begin position="1"/>
        <end position="108"/>
    </location>
</feature>
<dbReference type="GO" id="GO:0003964">
    <property type="term" value="F:RNA-directed DNA polymerase activity"/>
    <property type="evidence" value="ECO:0007669"/>
    <property type="project" value="UniProtKB-KW"/>
</dbReference>
<evidence type="ECO:0000313" key="12">
    <source>
        <dbReference type="Proteomes" id="UP001054821"/>
    </source>
</evidence>
<dbReference type="GO" id="GO:0046872">
    <property type="term" value="F:metal ion binding"/>
    <property type="evidence" value="ECO:0007669"/>
    <property type="project" value="UniProtKB-KW"/>
</dbReference>
<keyword evidence="8" id="KW-0808">Transferase</keyword>
<dbReference type="SUPFAM" id="SSF53098">
    <property type="entry name" value="Ribonuclease H-like"/>
    <property type="match status" value="1"/>
</dbReference>
<dbReference type="GO" id="GO:0016787">
    <property type="term" value="F:hydrolase activity"/>
    <property type="evidence" value="ECO:0007669"/>
    <property type="project" value="UniProtKB-KW"/>
</dbReference>
<dbReference type="GO" id="GO:0003887">
    <property type="term" value="F:DNA-directed DNA polymerase activity"/>
    <property type="evidence" value="ECO:0007669"/>
    <property type="project" value="UniProtKB-KW"/>
</dbReference>
<accession>A0AAD4W6S1</accession>
<dbReference type="InterPro" id="IPR036397">
    <property type="entry name" value="RNaseH_sf"/>
</dbReference>
<dbReference type="Proteomes" id="UP001054821">
    <property type="component" value="Chromosome 3"/>
</dbReference>
<keyword evidence="8" id="KW-0239">DNA-directed DNA polymerase</keyword>
<dbReference type="GO" id="GO:0006310">
    <property type="term" value="P:DNA recombination"/>
    <property type="evidence" value="ECO:0007669"/>
    <property type="project" value="UniProtKB-KW"/>
</dbReference>
<sequence>MTELQSGYKIKGLRSDRGGEFLSSEFNKFCDEFGIQRQLTIAYSPQQNGVAERKNRTVVEMAKSMLHEKGISYDFWAEAVNTAVYLLNRCLTKSLKKITPFEAYTGRKPGIAHLKDFWISLSCTHPFSIKA</sequence>
<dbReference type="GO" id="GO:0003676">
    <property type="term" value="F:nucleic acid binding"/>
    <property type="evidence" value="ECO:0007669"/>
    <property type="project" value="InterPro"/>
</dbReference>
<evidence type="ECO:0000256" key="6">
    <source>
        <dbReference type="ARBA" id="ARBA00022908"/>
    </source>
</evidence>
<protein>
    <recommendedName>
        <fullName evidence="10">Integrase catalytic domain-containing protein</fullName>
    </recommendedName>
</protein>
<evidence type="ECO:0000256" key="3">
    <source>
        <dbReference type="ARBA" id="ARBA00022759"/>
    </source>
</evidence>
<dbReference type="InterPro" id="IPR039537">
    <property type="entry name" value="Retrotran_Ty1/copia-like"/>
</dbReference>
<gene>
    <name evidence="11" type="ORF">L3X38_016872</name>
</gene>
<dbReference type="PANTHER" id="PTHR42648:SF11">
    <property type="entry name" value="TRANSPOSON TY4-P GAG-POL POLYPROTEIN"/>
    <property type="match status" value="1"/>
</dbReference>
<evidence type="ECO:0000256" key="8">
    <source>
        <dbReference type="ARBA" id="ARBA00022932"/>
    </source>
</evidence>
<keyword evidence="12" id="KW-1185">Reference proteome</keyword>
<keyword evidence="1" id="KW-0540">Nuclease</keyword>
<keyword evidence="5" id="KW-0460">Magnesium</keyword>
<dbReference type="InterPro" id="IPR012337">
    <property type="entry name" value="RNaseH-like_sf"/>
</dbReference>
<keyword evidence="6" id="KW-0229">DNA integration</keyword>
<dbReference type="InterPro" id="IPR001584">
    <property type="entry name" value="Integrase_cat-core"/>
</dbReference>
<evidence type="ECO:0000256" key="7">
    <source>
        <dbReference type="ARBA" id="ARBA00022918"/>
    </source>
</evidence>
<keyword evidence="2" id="KW-0479">Metal-binding</keyword>
<evidence type="ECO:0000256" key="2">
    <source>
        <dbReference type="ARBA" id="ARBA00022723"/>
    </source>
</evidence>
<dbReference type="GO" id="GO:0015074">
    <property type="term" value="P:DNA integration"/>
    <property type="evidence" value="ECO:0007669"/>
    <property type="project" value="UniProtKB-KW"/>
</dbReference>
<evidence type="ECO:0000259" key="10">
    <source>
        <dbReference type="PROSITE" id="PS50994"/>
    </source>
</evidence>
<keyword evidence="3" id="KW-0255">Endonuclease</keyword>
<comment type="caution">
    <text evidence="11">The sequence shown here is derived from an EMBL/GenBank/DDBJ whole genome shotgun (WGS) entry which is preliminary data.</text>
</comment>
<name>A0AAD4W6S1_PRUDU</name>
<keyword evidence="8" id="KW-0548">Nucleotidyltransferase</keyword>
<dbReference type="EMBL" id="JAJFAZ020000003">
    <property type="protein sequence ID" value="KAI5337601.1"/>
    <property type="molecule type" value="Genomic_DNA"/>
</dbReference>
<keyword evidence="9" id="KW-0233">DNA recombination</keyword>
<dbReference type="PROSITE" id="PS50994">
    <property type="entry name" value="INTEGRASE"/>
    <property type="match status" value="1"/>
</dbReference>
<organism evidence="11 12">
    <name type="scientific">Prunus dulcis</name>
    <name type="common">Almond</name>
    <name type="synonym">Amygdalus dulcis</name>
    <dbReference type="NCBI Taxonomy" id="3755"/>
    <lineage>
        <taxon>Eukaryota</taxon>
        <taxon>Viridiplantae</taxon>
        <taxon>Streptophyta</taxon>
        <taxon>Embryophyta</taxon>
        <taxon>Tracheophyta</taxon>
        <taxon>Spermatophyta</taxon>
        <taxon>Magnoliopsida</taxon>
        <taxon>eudicotyledons</taxon>
        <taxon>Gunneridae</taxon>
        <taxon>Pentapetalae</taxon>
        <taxon>rosids</taxon>
        <taxon>fabids</taxon>
        <taxon>Rosales</taxon>
        <taxon>Rosaceae</taxon>
        <taxon>Amygdaloideae</taxon>
        <taxon>Amygdaleae</taxon>
        <taxon>Prunus</taxon>
    </lineage>
</organism>
<dbReference type="AlphaFoldDB" id="A0AAD4W6S1"/>